<dbReference type="EMBL" id="JAEVLS010000009">
    <property type="protein sequence ID" value="MBM0108715.1"/>
    <property type="molecule type" value="Genomic_DNA"/>
</dbReference>
<keyword evidence="2" id="KW-1185">Reference proteome</keyword>
<name>A0ABS1X680_9GAMM</name>
<dbReference type="Proteomes" id="UP000661077">
    <property type="component" value="Unassembled WGS sequence"/>
</dbReference>
<comment type="caution">
    <text evidence="1">The sequence shown here is derived from an EMBL/GenBank/DDBJ whole genome shotgun (WGS) entry which is preliminary data.</text>
</comment>
<dbReference type="InterPro" id="IPR013406">
    <property type="entry name" value="CHP02574_addiction_mod"/>
</dbReference>
<proteinExistence type="predicted"/>
<reference evidence="1 2" key="1">
    <citation type="journal article" date="2021" name="Int. J. Syst. Evol. Microbiol.">
        <title>Steroidobacter gossypii sp. nov., isolated from soil of cotton cropping field.</title>
        <authorList>
            <person name="Huang R."/>
            <person name="Yang S."/>
            <person name="Zhen C."/>
            <person name="Liu W."/>
        </authorList>
    </citation>
    <scope>NUCLEOTIDE SEQUENCE [LARGE SCALE GENOMIC DNA]</scope>
    <source>
        <strain evidence="1 2">S1-65</strain>
    </source>
</reference>
<sequence>MVMQLPERQRAQLIANLLASLPSVLIDQDEGVAEALRRDADLNNGSQRAMSLEELDAAIHNRRRD</sequence>
<accession>A0ABS1X680</accession>
<dbReference type="Pfam" id="PF09720">
    <property type="entry name" value="Unstab_antitox"/>
    <property type="match status" value="1"/>
</dbReference>
<evidence type="ECO:0000313" key="2">
    <source>
        <dbReference type="Proteomes" id="UP000661077"/>
    </source>
</evidence>
<organism evidence="1 2">
    <name type="scientific">Steroidobacter gossypii</name>
    <dbReference type="NCBI Taxonomy" id="2805490"/>
    <lineage>
        <taxon>Bacteria</taxon>
        <taxon>Pseudomonadati</taxon>
        <taxon>Pseudomonadota</taxon>
        <taxon>Gammaproteobacteria</taxon>
        <taxon>Steroidobacterales</taxon>
        <taxon>Steroidobacteraceae</taxon>
        <taxon>Steroidobacter</taxon>
    </lineage>
</organism>
<evidence type="ECO:0000313" key="1">
    <source>
        <dbReference type="EMBL" id="MBM0108715.1"/>
    </source>
</evidence>
<gene>
    <name evidence="1" type="ORF">JM946_28620</name>
</gene>
<protein>
    <submittedName>
        <fullName evidence="1">Addiction module protein</fullName>
    </submittedName>
</protein>